<dbReference type="RefSeq" id="WP_154373919.1">
    <property type="nucleotide sequence ID" value="NZ_WKJJ01000006.1"/>
</dbReference>
<protein>
    <submittedName>
        <fullName evidence="5">Filamentous hemagglutinin N-terminal domain-containing protein</fullName>
    </submittedName>
</protein>
<dbReference type="InterPro" id="IPR011050">
    <property type="entry name" value="Pectin_lyase_fold/virulence"/>
</dbReference>
<evidence type="ECO:0000256" key="1">
    <source>
        <dbReference type="ARBA" id="ARBA00022729"/>
    </source>
</evidence>
<feature type="compositionally biased region" description="Basic and acidic residues" evidence="3">
    <location>
        <begin position="2405"/>
        <end position="2432"/>
    </location>
</feature>
<dbReference type="InterPro" id="IPR013425">
    <property type="entry name" value="Autotrns_rpt"/>
</dbReference>
<reference evidence="5 6" key="1">
    <citation type="submission" date="2019-11" db="EMBL/GenBank/DDBJ databases">
        <title>Novel species isolated from a subtropical stream in China.</title>
        <authorList>
            <person name="Lu H."/>
        </authorList>
    </citation>
    <scope>NUCLEOTIDE SEQUENCE [LARGE SCALE GENOMIC DNA]</scope>
    <source>
        <strain evidence="5 6">FT92W</strain>
    </source>
</reference>
<keyword evidence="1" id="KW-0732">Signal</keyword>
<keyword evidence="2" id="KW-0175">Coiled coil</keyword>
<dbReference type="SUPFAM" id="SSF51126">
    <property type="entry name" value="Pectin lyase-like"/>
    <property type="match status" value="4"/>
</dbReference>
<sequence length="2442" mass="232992">MSAPDHAARMSPVSVAAIVRYGRHKYTLIRRMPRRVAPLLVRMMARLLGARAAWGRTAAALALLTGLSAHAAPLPSNTLPTGATLAAGQATVAQSGNRMDIVQQSGKAILNWDTFNIGSGAAVTFRQPGADSVILNRVASNAPSLLQGSLSANGKVWLVNPAGIMVGQGATLDLHGFVASTLAVRDADFLAGRMLFNATPQAALGAMVRNDGTIATPSGGSVYLVGPDVQNHGVIRAPNGEVLLAAGASVELLDTATPGVRVAVTGTGGSALNLGQIVSTAGRIGMAGVLVKNSGVLNASSVVSEGGRIFLRATQSAVADGAAQMLATGSGSGGRIEMTGDSVAVQGTALLDASGGQGGGTVLVGGDYQGGGSLSRAQTALLGADAVLRADALASGDGGKVVLWSDRATAAQGTISARGGAQSGDGGMVETSGLRHLSIDGLRTDTTAARGKTGTLLLDPANIIIGAVADVDGTGLGGDAGVLAVDPAATVVTLDAGTYAGNTSKMTAGSIATLLATTSVSLAASTDITVDSKIEKTAGGDQSLTLNAGRDIVLRQPINSTSGKLGLNLTAGRTIQSDTFGSQSLNGGALTATAAGDLSLSNAVAASVSATSTSGSVVVNAPGALNLSGSAGSQYVVTAGGDVTLTSLTAGGDIGMNVDGHQILFKGGTLASGGNQYYQGNLALAGGTTVNSGGTVDFVGNLGGTPGLAFALGVTNTGLATFGGVLDNVASLNVSGTSLLKGNVTTVGAQSYGGQVRIAGPVVLKGSSVTLGGGGLGNAGLAAAPLTIQAQNTALSGTFEGFARVNTGGSLAVTSLAMPSQWFHTGALALANNGTLSASGGTTLTGPVTLGTDAVLTLAATAADTVSGGIGGAGSIVKSGAGATAFNSANTFTGGTTVNGGTLTVGAANALGSGDLTIGAAGTLDTAGFAQTVNSVSSAGTISAATGTLTATNGFTLTGGTVSGLLAGGGMAQMAGAVTLSGSYSGGAIRVLGGGMTIGSAGLQAGAALLQTASGTTLAINGPTATANLLNNGVVDLGAALNVAGGVSENAGAININGAAGQFAMAAGTAFTNVAAGSVTLAGTHATPVSGGGTFANAGTFSKTSAGAQTAVLTSNTGTVSVSSGTLTLSGMAANGGTLTVGNGATVATSSGTLANGADGVLAGSGTIAANVVNQGTLSPGGAGAIGTLAIDGTLDTSAGAVNTELTSAASYDKVAATGAVTVGAATVINRTDLAGAYASGDAFDVVQSTATQLAGTLPAVSGFDVEKASPSYHALRLTSQAGDNFWILKSGGTYVSGAWDVAANWLLGLPTAAQMVHIARPDTLTVTLNGTSGPASISGLDLGKANTLALTGKAALALGDRVSKLAGVIDVGGGSVLSRAGDLALAATGVLQGSGTVDVGSGMFTNNGKVIPGGAGIGTLQIKGNYTQGNGGVLAMELGGHGAGQSDLLAVTGKAVLDGALTTELMGSYKPVAFQPIAIVTAGERAGTFSKMTLPTGYQPGYGLAAGEAVRVNQVADANYFSNGAGTLAWDDGDNWSKRKAPGNADDVVIDTGLGLVAGAGKQAMSTLRITPGAVLDVNASQFDVKRGAVIDGTLRVNGEAAAVTLDTVTGGGALALGGGALALTGKTPTVGAFTITGGAADISKAALTVGSYTQGGGELKGDGTSSLTATSAFSQTGGVVTGLGTLDLTQASGALTLGNITANAVNAKATAGSIVQTDGMALAVGLLQVAASGDVLLPQANTIAGLRGSAGGALSVQGVAAVDGALSAGGDIALAGAGLAINAGVTSTGGNVTLQADEVDVYGGSTVASAGGGANFVKVNSLTAAQPIKFSSLGGEDTGTGLLLNARDMAAFTTPTLVLGDASHTGAISFMDGGDIAAPNVSGTLRFVNNGAFSRNGGETITANGLEITATGGILLGGVNHVKSFAASNGGSGDIVFTNNSGAVSLALGALANPVGAITVDNTGGIAASGPGAITASGKVTLTAHSPVVINTGVTSGTGIQVTASTGITLGAAARLTNTARGPVTLLAQNGNVVLDPASRIDSGGGSTTLEARGPGGAVVAPAGSVTGGLTIASTELDNIAAAEAAAQAAAEAEAKAAAEAAAKAAADKAAAEAAAKAAADAAAKKAAAEAAAKAAAEKAAAEAAAKAAADKAAAEAAAKAAADKAAAEAAAKAAADKAAAEAAAKAAAEKAAAEAAAEAAAKAAAEKAAAEAAAKAAAEQAAAEAAAKAAAEAAAKEAAEKAAAEAAAKAAEQAAAEAAAKAAADKAAADAAAKAAADAAAKAAAEKAAADAAAQAAAKAAADEAARQAADNAAKAAANSAKQPVQQPPQPAQDNKSQDSKPPENKPKETTPAGIAQESAPSSSPATVPSSPASAALAQAFEQQTIGGGADSFGGGEGTPAGDHKDGKDEKEGKGKDGGKGASGDGKDKKAAKKMAVCR</sequence>
<organism evidence="5 6">
    <name type="scientific">Pseudoduganella rivuli</name>
    <dbReference type="NCBI Taxonomy" id="2666085"/>
    <lineage>
        <taxon>Bacteria</taxon>
        <taxon>Pseudomonadati</taxon>
        <taxon>Pseudomonadota</taxon>
        <taxon>Betaproteobacteria</taxon>
        <taxon>Burkholderiales</taxon>
        <taxon>Oxalobacteraceae</taxon>
        <taxon>Telluria group</taxon>
        <taxon>Pseudoduganella</taxon>
    </lineage>
</organism>
<accession>A0A7X2IMP4</accession>
<evidence type="ECO:0000313" key="6">
    <source>
        <dbReference type="Proteomes" id="UP000446768"/>
    </source>
</evidence>
<dbReference type="PANTHER" id="PTHR12338:SF5">
    <property type="entry name" value="ANTIGEN 43-RELATED"/>
    <property type="match status" value="1"/>
</dbReference>
<dbReference type="EMBL" id="WKJJ01000006">
    <property type="protein sequence ID" value="MRV72412.1"/>
    <property type="molecule type" value="Genomic_DNA"/>
</dbReference>
<feature type="coiled-coil region" evidence="2">
    <location>
        <begin position="2186"/>
        <end position="2264"/>
    </location>
</feature>
<name>A0A7X2IMP4_9BURK</name>
<proteinExistence type="predicted"/>
<dbReference type="InterPro" id="IPR008638">
    <property type="entry name" value="FhaB/CdiA-like_TPS"/>
</dbReference>
<gene>
    <name evidence="5" type="ORF">GJ700_11895</name>
</gene>
<feature type="compositionally biased region" description="Low complexity" evidence="3">
    <location>
        <begin position="2310"/>
        <end position="2321"/>
    </location>
</feature>
<evidence type="ECO:0000256" key="2">
    <source>
        <dbReference type="SAM" id="Coils"/>
    </source>
</evidence>
<dbReference type="Proteomes" id="UP000446768">
    <property type="component" value="Unassembled WGS sequence"/>
</dbReference>
<dbReference type="InterPro" id="IPR012334">
    <property type="entry name" value="Pectin_lyas_fold"/>
</dbReference>
<feature type="compositionally biased region" description="Basic and acidic residues" evidence="3">
    <location>
        <begin position="2339"/>
        <end position="2352"/>
    </location>
</feature>
<dbReference type="InterPro" id="IPR050909">
    <property type="entry name" value="Bact_Autotransporter_VF"/>
</dbReference>
<dbReference type="Pfam" id="PF05860">
    <property type="entry name" value="TPS"/>
    <property type="match status" value="1"/>
</dbReference>
<keyword evidence="6" id="KW-1185">Reference proteome</keyword>
<dbReference type="Gene3D" id="2.160.20.10">
    <property type="entry name" value="Single-stranded right-handed beta-helix, Pectin lyase-like"/>
    <property type="match status" value="1"/>
</dbReference>
<feature type="coiled-coil region" evidence="2">
    <location>
        <begin position="2121"/>
        <end position="2154"/>
    </location>
</feature>
<evidence type="ECO:0000259" key="4">
    <source>
        <dbReference type="SMART" id="SM00912"/>
    </source>
</evidence>
<dbReference type="PANTHER" id="PTHR12338">
    <property type="entry name" value="AUTOTRANSPORTER"/>
    <property type="match status" value="1"/>
</dbReference>
<comment type="caution">
    <text evidence="5">The sequence shown here is derived from an EMBL/GenBank/DDBJ whole genome shotgun (WGS) entry which is preliminary data.</text>
</comment>
<feature type="compositionally biased region" description="Gly residues" evidence="3">
    <location>
        <begin position="2389"/>
        <end position="2402"/>
    </location>
</feature>
<dbReference type="Pfam" id="PF12951">
    <property type="entry name" value="PATR"/>
    <property type="match status" value="1"/>
</dbReference>
<evidence type="ECO:0000313" key="5">
    <source>
        <dbReference type="EMBL" id="MRV72412.1"/>
    </source>
</evidence>
<dbReference type="SMART" id="SM00912">
    <property type="entry name" value="Haemagg_act"/>
    <property type="match status" value="1"/>
</dbReference>
<dbReference type="NCBIfam" id="TIGR01901">
    <property type="entry name" value="adhes_NPXG"/>
    <property type="match status" value="1"/>
</dbReference>
<feature type="domain" description="Filamentous haemagglutinin FhaB/tRNA nuclease CdiA-like TPS" evidence="4">
    <location>
        <begin position="76"/>
        <end position="188"/>
    </location>
</feature>
<feature type="compositionally biased region" description="Low complexity" evidence="3">
    <location>
        <begin position="2362"/>
        <end position="2383"/>
    </location>
</feature>
<feature type="region of interest" description="Disordered" evidence="3">
    <location>
        <begin position="2299"/>
        <end position="2442"/>
    </location>
</feature>
<evidence type="ECO:0000256" key="3">
    <source>
        <dbReference type="SAM" id="MobiDB-lite"/>
    </source>
</evidence>